<dbReference type="Proteomes" id="UP000250043">
    <property type="component" value="Unassembled WGS sequence"/>
</dbReference>
<protein>
    <submittedName>
        <fullName evidence="2">Uncharacterized protein</fullName>
    </submittedName>
</protein>
<evidence type="ECO:0000256" key="1">
    <source>
        <dbReference type="SAM" id="MobiDB-lite"/>
    </source>
</evidence>
<proteinExistence type="predicted"/>
<evidence type="ECO:0000313" key="3">
    <source>
        <dbReference type="Proteomes" id="UP000250043"/>
    </source>
</evidence>
<evidence type="ECO:0000313" key="2">
    <source>
        <dbReference type="EMBL" id="OCH87364.1"/>
    </source>
</evidence>
<reference evidence="2 3" key="1">
    <citation type="submission" date="2016-07" db="EMBL/GenBank/DDBJ databases">
        <title>Draft genome of the white-rot fungus Obba rivulosa 3A-2.</title>
        <authorList>
            <consortium name="DOE Joint Genome Institute"/>
            <person name="Miettinen O."/>
            <person name="Riley R."/>
            <person name="Acob R."/>
            <person name="Barry K."/>
            <person name="Cullen D."/>
            <person name="De Vries R."/>
            <person name="Hainaut M."/>
            <person name="Hatakka A."/>
            <person name="Henrissat B."/>
            <person name="Hilden K."/>
            <person name="Kuo R."/>
            <person name="Labutti K."/>
            <person name="Lipzen A."/>
            <person name="Makela M.R."/>
            <person name="Sandor L."/>
            <person name="Spatafora J.W."/>
            <person name="Grigoriev I.V."/>
            <person name="Hibbett D.S."/>
        </authorList>
    </citation>
    <scope>NUCLEOTIDE SEQUENCE [LARGE SCALE GENOMIC DNA]</scope>
    <source>
        <strain evidence="2 3">3A-2</strain>
    </source>
</reference>
<keyword evidence="3" id="KW-1185">Reference proteome</keyword>
<gene>
    <name evidence="2" type="ORF">OBBRIDRAFT_161394</name>
</gene>
<name>A0A8E2AQ75_9APHY</name>
<dbReference type="AlphaFoldDB" id="A0A8E2AQ75"/>
<accession>A0A8E2AQ75</accession>
<dbReference type="EMBL" id="KV722488">
    <property type="protein sequence ID" value="OCH87364.1"/>
    <property type="molecule type" value="Genomic_DNA"/>
</dbReference>
<feature type="region of interest" description="Disordered" evidence="1">
    <location>
        <begin position="89"/>
        <end position="115"/>
    </location>
</feature>
<sequence length="115" mass="12349">MDFAVVHAPLGASQSVSIRRFRRLPMSPVSPALLLCARSSRVRGMQSRLEAELVASVRCLATAAAHSVPSLHAIWARCAQDNLDRPDDDVVWNGNGETGDLPPGAMLMVSSTTPR</sequence>
<organism evidence="2 3">
    <name type="scientific">Obba rivulosa</name>
    <dbReference type="NCBI Taxonomy" id="1052685"/>
    <lineage>
        <taxon>Eukaryota</taxon>
        <taxon>Fungi</taxon>
        <taxon>Dikarya</taxon>
        <taxon>Basidiomycota</taxon>
        <taxon>Agaricomycotina</taxon>
        <taxon>Agaricomycetes</taxon>
        <taxon>Polyporales</taxon>
        <taxon>Gelatoporiaceae</taxon>
        <taxon>Obba</taxon>
    </lineage>
</organism>